<evidence type="ECO:0000259" key="10">
    <source>
        <dbReference type="PROSITE" id="PS50111"/>
    </source>
</evidence>
<dbReference type="InterPro" id="IPR004089">
    <property type="entry name" value="MCPsignal_dom"/>
</dbReference>
<proteinExistence type="inferred from homology"/>
<evidence type="ECO:0000313" key="13">
    <source>
        <dbReference type="Proteomes" id="UP001238540"/>
    </source>
</evidence>
<evidence type="ECO:0000256" key="9">
    <source>
        <dbReference type="SAM" id="Phobius"/>
    </source>
</evidence>
<dbReference type="CDD" id="cd06225">
    <property type="entry name" value="HAMP"/>
    <property type="match status" value="1"/>
</dbReference>
<dbReference type="Proteomes" id="UP001238540">
    <property type="component" value="Unassembled WGS sequence"/>
</dbReference>
<feature type="coiled-coil region" evidence="8">
    <location>
        <begin position="322"/>
        <end position="349"/>
    </location>
</feature>
<name>A0ABT8BYM5_9VIBR</name>
<evidence type="ECO:0000256" key="7">
    <source>
        <dbReference type="PROSITE-ProRule" id="PRU00284"/>
    </source>
</evidence>
<reference evidence="13" key="1">
    <citation type="journal article" date="2019" name="Int. J. Syst. Evol. Microbiol.">
        <title>The Global Catalogue of Microorganisms (GCM) 10K type strain sequencing project: providing services to taxonomists for standard genome sequencing and annotation.</title>
        <authorList>
            <consortium name="The Broad Institute Genomics Platform"/>
            <consortium name="The Broad Institute Genome Sequencing Center for Infectious Disease"/>
            <person name="Wu L."/>
            <person name="Ma J."/>
        </authorList>
    </citation>
    <scope>NUCLEOTIDE SEQUENCE [LARGE SCALE GENOMIC DNA]</scope>
    <source>
        <strain evidence="13">CECT 7398</strain>
    </source>
</reference>
<dbReference type="SUPFAM" id="SSF58104">
    <property type="entry name" value="Methyl-accepting chemotaxis protein (MCP) signaling domain"/>
    <property type="match status" value="1"/>
</dbReference>
<gene>
    <name evidence="12" type="ORF">QWZ16_16220</name>
</gene>
<evidence type="ECO:0000259" key="11">
    <source>
        <dbReference type="PROSITE" id="PS50885"/>
    </source>
</evidence>
<dbReference type="PROSITE" id="PS50111">
    <property type="entry name" value="CHEMOTAXIS_TRANSDUC_2"/>
    <property type="match status" value="1"/>
</dbReference>
<dbReference type="SMART" id="SM00304">
    <property type="entry name" value="HAMP"/>
    <property type="match status" value="1"/>
</dbReference>
<dbReference type="RefSeq" id="WP_290312730.1">
    <property type="nucleotide sequence ID" value="NZ_JAUFQC010000017.1"/>
</dbReference>
<dbReference type="PANTHER" id="PTHR32089:SF119">
    <property type="entry name" value="METHYL-ACCEPTING CHEMOTAXIS PROTEIN CTPL"/>
    <property type="match status" value="1"/>
</dbReference>
<keyword evidence="2 9" id="KW-0812">Transmembrane</keyword>
<dbReference type="Gene3D" id="6.10.340.10">
    <property type="match status" value="1"/>
</dbReference>
<evidence type="ECO:0000313" key="12">
    <source>
        <dbReference type="EMBL" id="MDN3611180.1"/>
    </source>
</evidence>
<keyword evidence="8" id="KW-0175">Coiled coil</keyword>
<sequence>MKSLFISIRMKIHSITAIALCAFLSIGYLNVSSISTNKVFLDKLSGEQFANTIAAELANHAINEIESLFTQSVTFGDESILKEAQTKSGELMDKLMALSRNSNTVSPELIDELRQYVALSEKVSQAMLGGDFDGDFAVLSQTANQKSAIHGQLVADLKAVVEQERVKLRQLALESNESLESQLKIILAISCISILFVVIIAQIIATNVSFSITNISENLSKLSEGRGDLSYRLKTKSNDETAQLANNFNRFVASLETSITAVVSVCNPMLGISKKLKVGTSSSTHEMEKLSTLSEELVNEMSALALSVDQVALSTNETSELIVEAQQELSSCEKKMRLSESESEQLQEDLQNTYSVIQNLASDTENVTNILSVINDIADQTNLLALNAAIEAARAGEQGRGFAVVAEEVRELASRTVKSTEQINTLLSNLIESVQSANSVLETSKDRASSNADTVLQAGESLKLISQQVQQQIQGQSVSIKSSTEEQTQATEKVKSNTEHSRVAIGTTLDTVGDVGNLSVELAELSSSLSKAISTFSK</sequence>
<feature type="transmembrane region" description="Helical" evidence="9">
    <location>
        <begin position="185"/>
        <end position="205"/>
    </location>
</feature>
<evidence type="ECO:0000256" key="1">
    <source>
        <dbReference type="ARBA" id="ARBA00004141"/>
    </source>
</evidence>
<evidence type="ECO:0000256" key="8">
    <source>
        <dbReference type="SAM" id="Coils"/>
    </source>
</evidence>
<protein>
    <submittedName>
        <fullName evidence="12">Methyl-accepting chemotaxis protein</fullName>
    </submittedName>
</protein>
<evidence type="ECO:0000256" key="3">
    <source>
        <dbReference type="ARBA" id="ARBA00022989"/>
    </source>
</evidence>
<dbReference type="InterPro" id="IPR003660">
    <property type="entry name" value="HAMP_dom"/>
</dbReference>
<keyword evidence="5 7" id="KW-0807">Transducer</keyword>
<dbReference type="Gene3D" id="1.10.287.950">
    <property type="entry name" value="Methyl-accepting chemotaxis protein"/>
    <property type="match status" value="1"/>
</dbReference>
<comment type="similarity">
    <text evidence="6">Belongs to the methyl-accepting chemotaxis (MCP) protein family.</text>
</comment>
<dbReference type="EMBL" id="JAUFQC010000017">
    <property type="protein sequence ID" value="MDN3611180.1"/>
    <property type="molecule type" value="Genomic_DNA"/>
</dbReference>
<dbReference type="Pfam" id="PF00672">
    <property type="entry name" value="HAMP"/>
    <property type="match status" value="1"/>
</dbReference>
<comment type="subcellular location">
    <subcellularLocation>
        <location evidence="1">Membrane</location>
        <topology evidence="1">Multi-pass membrane protein</topology>
    </subcellularLocation>
</comment>
<keyword evidence="4 9" id="KW-0472">Membrane</keyword>
<keyword evidence="3 9" id="KW-1133">Transmembrane helix</keyword>
<keyword evidence="13" id="KW-1185">Reference proteome</keyword>
<organism evidence="12 13">
    <name type="scientific">Vibrio ostreicida</name>
    <dbReference type="NCBI Taxonomy" id="526588"/>
    <lineage>
        <taxon>Bacteria</taxon>
        <taxon>Pseudomonadati</taxon>
        <taxon>Pseudomonadota</taxon>
        <taxon>Gammaproteobacteria</taxon>
        <taxon>Vibrionales</taxon>
        <taxon>Vibrionaceae</taxon>
        <taxon>Vibrio</taxon>
    </lineage>
</organism>
<feature type="domain" description="HAMP" evidence="11">
    <location>
        <begin position="206"/>
        <end position="260"/>
    </location>
</feature>
<evidence type="ECO:0000256" key="5">
    <source>
        <dbReference type="ARBA" id="ARBA00023224"/>
    </source>
</evidence>
<dbReference type="SMART" id="SM00283">
    <property type="entry name" value="MA"/>
    <property type="match status" value="1"/>
</dbReference>
<accession>A0ABT8BYM5</accession>
<evidence type="ECO:0000256" key="6">
    <source>
        <dbReference type="ARBA" id="ARBA00029447"/>
    </source>
</evidence>
<feature type="transmembrane region" description="Helical" evidence="9">
    <location>
        <begin position="12"/>
        <end position="31"/>
    </location>
</feature>
<feature type="domain" description="Methyl-accepting transducer" evidence="10">
    <location>
        <begin position="272"/>
        <end position="502"/>
    </location>
</feature>
<dbReference type="PANTHER" id="PTHR32089">
    <property type="entry name" value="METHYL-ACCEPTING CHEMOTAXIS PROTEIN MCPB"/>
    <property type="match status" value="1"/>
</dbReference>
<evidence type="ECO:0000256" key="4">
    <source>
        <dbReference type="ARBA" id="ARBA00023136"/>
    </source>
</evidence>
<comment type="caution">
    <text evidence="12">The sequence shown here is derived from an EMBL/GenBank/DDBJ whole genome shotgun (WGS) entry which is preliminary data.</text>
</comment>
<dbReference type="Pfam" id="PF00015">
    <property type="entry name" value="MCPsignal"/>
    <property type="match status" value="1"/>
</dbReference>
<evidence type="ECO:0000256" key="2">
    <source>
        <dbReference type="ARBA" id="ARBA00022692"/>
    </source>
</evidence>
<dbReference type="PROSITE" id="PS50885">
    <property type="entry name" value="HAMP"/>
    <property type="match status" value="1"/>
</dbReference>